<name>A0A917Z1A9_9ACTN</name>
<feature type="transmembrane region" description="Helical" evidence="7">
    <location>
        <begin position="90"/>
        <end position="110"/>
    </location>
</feature>
<reference evidence="9" key="2">
    <citation type="submission" date="2020-09" db="EMBL/GenBank/DDBJ databases">
        <authorList>
            <person name="Sun Q."/>
            <person name="Zhou Y."/>
        </authorList>
    </citation>
    <scope>NUCLEOTIDE SEQUENCE</scope>
    <source>
        <strain evidence="9">CGMCC 4.7368</strain>
    </source>
</reference>
<dbReference type="PANTHER" id="PTHR23513:SF9">
    <property type="entry name" value="ENTEROBACTIN EXPORTER ENTS"/>
    <property type="match status" value="1"/>
</dbReference>
<evidence type="ECO:0000256" key="3">
    <source>
        <dbReference type="ARBA" id="ARBA00022475"/>
    </source>
</evidence>
<feature type="domain" description="Major facilitator superfamily (MFS) profile" evidence="8">
    <location>
        <begin position="227"/>
        <end position="429"/>
    </location>
</feature>
<evidence type="ECO:0000256" key="5">
    <source>
        <dbReference type="ARBA" id="ARBA00022989"/>
    </source>
</evidence>
<dbReference type="EMBL" id="BMNH01000012">
    <property type="protein sequence ID" value="GGO72443.1"/>
    <property type="molecule type" value="Genomic_DNA"/>
</dbReference>
<feature type="transmembrane region" description="Helical" evidence="7">
    <location>
        <begin position="267"/>
        <end position="286"/>
    </location>
</feature>
<dbReference type="InterPro" id="IPR010290">
    <property type="entry name" value="TM_effector"/>
</dbReference>
<dbReference type="CDD" id="cd06173">
    <property type="entry name" value="MFS_MefA_like"/>
    <property type="match status" value="1"/>
</dbReference>
<keyword evidence="5 7" id="KW-1133">Transmembrane helix</keyword>
<evidence type="ECO:0000256" key="2">
    <source>
        <dbReference type="ARBA" id="ARBA00022448"/>
    </source>
</evidence>
<evidence type="ECO:0000256" key="6">
    <source>
        <dbReference type="ARBA" id="ARBA00023136"/>
    </source>
</evidence>
<dbReference type="PANTHER" id="PTHR23513">
    <property type="entry name" value="INTEGRAL MEMBRANE EFFLUX PROTEIN-RELATED"/>
    <property type="match status" value="1"/>
</dbReference>
<keyword evidence="4 7" id="KW-0812">Transmembrane</keyword>
<dbReference type="InterPro" id="IPR020846">
    <property type="entry name" value="MFS_dom"/>
</dbReference>
<feature type="transmembrane region" description="Helical" evidence="7">
    <location>
        <begin position="56"/>
        <end position="78"/>
    </location>
</feature>
<dbReference type="InterPro" id="IPR036259">
    <property type="entry name" value="MFS_trans_sf"/>
</dbReference>
<sequence length="429" mass="45048">MPERLRHLIRRLVPDLGPLRDSRDYRLLMVSGVVTMFGTFITLVAVPYQMKELTGSYVAVGLVSLAEFVPMVVCGLWGGAIADAVDRRKVILLSEVGLAVTSAMLMLNSLSPAPQVWVLYVVGALATGIACLQRPSLEAMIPQVVRHDQLAAAAVLTSLRWNFGAIVAPALGGLLVVSFGTALAYGLDTVSFLLSLALLWRMSSLPPADNAAPASLRSLVEGVRYAVGRRDLMGTYLVDIAAMVFAMSTALFPFLADQMGAPQALGLLYSAGAVGALLASLTGGWTSRVHRQGLGVIVAAVLWGVSVALAALMPTIWGVFACLALAGAADMVSGIFRMTMWNQTIPHELRGRLAGIELLSYASGPMLGNARAGLMAQAGGARFSLGVGGLLCVAAVAAMAVALPAFRTYDARTDEHALAEKARRAEATA</sequence>
<evidence type="ECO:0000256" key="7">
    <source>
        <dbReference type="SAM" id="Phobius"/>
    </source>
</evidence>
<organism evidence="9 10">
    <name type="scientific">Nonomuraea cavernae</name>
    <dbReference type="NCBI Taxonomy" id="2045107"/>
    <lineage>
        <taxon>Bacteria</taxon>
        <taxon>Bacillati</taxon>
        <taxon>Actinomycetota</taxon>
        <taxon>Actinomycetes</taxon>
        <taxon>Streptosporangiales</taxon>
        <taxon>Streptosporangiaceae</taxon>
        <taxon>Nonomuraea</taxon>
    </lineage>
</organism>
<dbReference type="Proteomes" id="UP000646523">
    <property type="component" value="Unassembled WGS sequence"/>
</dbReference>
<dbReference type="Pfam" id="PF05977">
    <property type="entry name" value="MFS_3"/>
    <property type="match status" value="1"/>
</dbReference>
<feature type="transmembrane region" description="Helical" evidence="7">
    <location>
        <begin position="236"/>
        <end position="255"/>
    </location>
</feature>
<feature type="transmembrane region" description="Helical" evidence="7">
    <location>
        <begin position="383"/>
        <end position="406"/>
    </location>
</feature>
<dbReference type="GO" id="GO:0005886">
    <property type="term" value="C:plasma membrane"/>
    <property type="evidence" value="ECO:0007669"/>
    <property type="project" value="UniProtKB-SubCell"/>
</dbReference>
<keyword evidence="6 7" id="KW-0472">Membrane</keyword>
<reference evidence="9" key="1">
    <citation type="journal article" date="2014" name="Int. J. Syst. Evol. Microbiol.">
        <title>Complete genome sequence of Corynebacterium casei LMG S-19264T (=DSM 44701T), isolated from a smear-ripened cheese.</title>
        <authorList>
            <consortium name="US DOE Joint Genome Institute (JGI-PGF)"/>
            <person name="Walter F."/>
            <person name="Albersmeier A."/>
            <person name="Kalinowski J."/>
            <person name="Ruckert C."/>
        </authorList>
    </citation>
    <scope>NUCLEOTIDE SEQUENCE</scope>
    <source>
        <strain evidence="9">CGMCC 4.7368</strain>
    </source>
</reference>
<keyword evidence="2" id="KW-0813">Transport</keyword>
<keyword evidence="10" id="KW-1185">Reference proteome</keyword>
<evidence type="ECO:0000313" key="9">
    <source>
        <dbReference type="EMBL" id="GGO72443.1"/>
    </source>
</evidence>
<evidence type="ECO:0000256" key="4">
    <source>
        <dbReference type="ARBA" id="ARBA00022692"/>
    </source>
</evidence>
<dbReference type="GO" id="GO:0022857">
    <property type="term" value="F:transmembrane transporter activity"/>
    <property type="evidence" value="ECO:0007669"/>
    <property type="project" value="InterPro"/>
</dbReference>
<dbReference type="PROSITE" id="PS50850">
    <property type="entry name" value="MFS"/>
    <property type="match status" value="1"/>
</dbReference>
<protein>
    <submittedName>
        <fullName evidence="9">MFS transporter</fullName>
    </submittedName>
</protein>
<evidence type="ECO:0000313" key="10">
    <source>
        <dbReference type="Proteomes" id="UP000646523"/>
    </source>
</evidence>
<dbReference type="RefSeq" id="WP_225263405.1">
    <property type="nucleotide sequence ID" value="NZ_BMNH01000012.1"/>
</dbReference>
<comment type="subcellular location">
    <subcellularLocation>
        <location evidence="1">Cell inner membrane</location>
        <topology evidence="1">Multi-pass membrane protein</topology>
    </subcellularLocation>
</comment>
<keyword evidence="3" id="KW-1003">Cell membrane</keyword>
<feature type="transmembrane region" description="Helical" evidence="7">
    <location>
        <begin position="317"/>
        <end position="336"/>
    </location>
</feature>
<dbReference type="SUPFAM" id="SSF103473">
    <property type="entry name" value="MFS general substrate transporter"/>
    <property type="match status" value="1"/>
</dbReference>
<gene>
    <name evidence="9" type="ORF">GCM10012289_40450</name>
</gene>
<dbReference type="AlphaFoldDB" id="A0A917Z1A9"/>
<feature type="transmembrane region" description="Helical" evidence="7">
    <location>
        <begin position="293"/>
        <end position="311"/>
    </location>
</feature>
<feature type="transmembrane region" description="Helical" evidence="7">
    <location>
        <begin position="153"/>
        <end position="176"/>
    </location>
</feature>
<feature type="transmembrane region" description="Helical" evidence="7">
    <location>
        <begin position="27"/>
        <end position="50"/>
    </location>
</feature>
<evidence type="ECO:0000259" key="8">
    <source>
        <dbReference type="PROSITE" id="PS50850"/>
    </source>
</evidence>
<proteinExistence type="predicted"/>
<evidence type="ECO:0000256" key="1">
    <source>
        <dbReference type="ARBA" id="ARBA00004429"/>
    </source>
</evidence>
<dbReference type="Gene3D" id="1.20.1250.20">
    <property type="entry name" value="MFS general substrate transporter like domains"/>
    <property type="match status" value="2"/>
</dbReference>
<comment type="caution">
    <text evidence="9">The sequence shown here is derived from an EMBL/GenBank/DDBJ whole genome shotgun (WGS) entry which is preliminary data.</text>
</comment>
<accession>A0A917Z1A9</accession>